<keyword evidence="1" id="KW-0472">Membrane</keyword>
<feature type="transmembrane region" description="Helical" evidence="1">
    <location>
        <begin position="45"/>
        <end position="62"/>
    </location>
</feature>
<feature type="transmembrane region" description="Helical" evidence="1">
    <location>
        <begin position="21"/>
        <end position="39"/>
    </location>
</feature>
<keyword evidence="1" id="KW-0812">Transmembrane</keyword>
<protein>
    <submittedName>
        <fullName evidence="2">Uncharacterized protein</fullName>
    </submittedName>
</protein>
<dbReference type="AlphaFoldDB" id="A0A3N2GSB7"/>
<evidence type="ECO:0000313" key="3">
    <source>
        <dbReference type="Proteomes" id="UP000274843"/>
    </source>
</evidence>
<comment type="caution">
    <text evidence="2">The sequence shown here is derived from an EMBL/GenBank/DDBJ whole genome shotgun (WGS) entry which is preliminary data.</text>
</comment>
<evidence type="ECO:0000256" key="1">
    <source>
        <dbReference type="SAM" id="Phobius"/>
    </source>
</evidence>
<dbReference type="EMBL" id="RKHY01000001">
    <property type="protein sequence ID" value="ROS39477.1"/>
    <property type="molecule type" value="Genomic_DNA"/>
</dbReference>
<organism evidence="2 3">
    <name type="scientific">Amycolatopsis thermoflava</name>
    <dbReference type="NCBI Taxonomy" id="84480"/>
    <lineage>
        <taxon>Bacteria</taxon>
        <taxon>Bacillati</taxon>
        <taxon>Actinomycetota</taxon>
        <taxon>Actinomycetes</taxon>
        <taxon>Pseudonocardiales</taxon>
        <taxon>Pseudonocardiaceae</taxon>
        <taxon>Amycolatopsis</taxon>
        <taxon>Amycolatopsis methanolica group</taxon>
    </lineage>
</organism>
<evidence type="ECO:0000313" key="2">
    <source>
        <dbReference type="EMBL" id="ROS39477.1"/>
    </source>
</evidence>
<accession>A0A3N2GSB7</accession>
<reference evidence="2 3" key="1">
    <citation type="submission" date="2018-11" db="EMBL/GenBank/DDBJ databases">
        <title>Sequencing the genomes of 1000 actinobacteria strains.</title>
        <authorList>
            <person name="Klenk H.-P."/>
        </authorList>
    </citation>
    <scope>NUCLEOTIDE SEQUENCE [LARGE SCALE GENOMIC DNA]</scope>
    <source>
        <strain evidence="2 3">DSM 44348</strain>
    </source>
</reference>
<dbReference type="GeneID" id="301843208"/>
<gene>
    <name evidence="2" type="ORF">EDD35_1782</name>
</gene>
<dbReference type="RefSeq" id="WP_027931792.1">
    <property type="nucleotide sequence ID" value="NZ_CBDRBK010000007.1"/>
</dbReference>
<sequence>MPHFVPDISHDAAMKIIRGLGLVYAVPVALLVAGAAGWLGYGEGAYLAAFVAGAVLTPAVLVRRRRPRALPTALATVVLVAVGLLPVWIR</sequence>
<feature type="transmembrane region" description="Helical" evidence="1">
    <location>
        <begin position="69"/>
        <end position="89"/>
    </location>
</feature>
<dbReference type="Proteomes" id="UP000274843">
    <property type="component" value="Unassembled WGS sequence"/>
</dbReference>
<keyword evidence="1" id="KW-1133">Transmembrane helix</keyword>
<name>A0A3N2GSB7_9PSEU</name>
<keyword evidence="3" id="KW-1185">Reference proteome</keyword>
<proteinExistence type="predicted"/>